<keyword evidence="3" id="KW-0675">Receptor</keyword>
<dbReference type="PANTHER" id="PTHR42928">
    <property type="entry name" value="TRICARBOXYLATE-BINDING PROTEIN"/>
    <property type="match status" value="1"/>
</dbReference>
<keyword evidence="2" id="KW-0732">Signal</keyword>
<dbReference type="InterPro" id="IPR006311">
    <property type="entry name" value="TAT_signal"/>
</dbReference>
<evidence type="ECO:0000256" key="1">
    <source>
        <dbReference type="ARBA" id="ARBA00006987"/>
    </source>
</evidence>
<dbReference type="RefSeq" id="WP_132030632.1">
    <property type="nucleotide sequence ID" value="NZ_SMAI01000003.1"/>
</dbReference>
<dbReference type="Gene3D" id="3.40.190.10">
    <property type="entry name" value="Periplasmic binding protein-like II"/>
    <property type="match status" value="1"/>
</dbReference>
<evidence type="ECO:0000313" key="4">
    <source>
        <dbReference type="Proteomes" id="UP000294664"/>
    </source>
</evidence>
<comment type="caution">
    <text evidence="3">The sequence shown here is derived from an EMBL/GenBank/DDBJ whole genome shotgun (WGS) entry which is preliminary data.</text>
</comment>
<dbReference type="OrthoDB" id="7375033at2"/>
<dbReference type="CDD" id="cd07012">
    <property type="entry name" value="PBP2_Bug_TTT"/>
    <property type="match status" value="1"/>
</dbReference>
<feature type="signal peptide" evidence="2">
    <location>
        <begin position="1"/>
        <end position="27"/>
    </location>
</feature>
<sequence length="322" mass="33859">MFVSRRFVLRGGAAALAVSTFAGPASAQAGFPAKAIEIIVPFATGGSTDLGARIVADALQQRWNVPVKVVNRPGGNTLPGVEEVMRAPPDGYTVLMDGPGSSSMLETVVKNLPFKVMDRSFIGLAAQTPLMLVVPEESPWKTLEDAVRAAKADPAHFSWTSGAGTTDLTFRRLFQIAGVNFRQTRAVQVKGGSEAINLVAGGHVNIGVGFWGSIAALAQAKRLRVLAVAGPERFPAAPEVPTTAQAGMPDLIILQWIGVSGPAGMNPEVVGAWNAALQAVSKDPKVVEGLARVGLVPFSSSPEGMRAFVTKESRIVEDLWRA</sequence>
<proteinExistence type="inferred from homology"/>
<dbReference type="PANTHER" id="PTHR42928:SF5">
    <property type="entry name" value="BLR1237 PROTEIN"/>
    <property type="match status" value="1"/>
</dbReference>
<dbReference type="InterPro" id="IPR042100">
    <property type="entry name" value="Bug_dom1"/>
</dbReference>
<name>A0A4R3M4K8_9HYPH</name>
<dbReference type="Gene3D" id="3.40.190.150">
    <property type="entry name" value="Bordetella uptake gene, domain 1"/>
    <property type="match status" value="1"/>
</dbReference>
<evidence type="ECO:0000256" key="2">
    <source>
        <dbReference type="SAM" id="SignalP"/>
    </source>
</evidence>
<dbReference type="AlphaFoldDB" id="A0A4R3M4K8"/>
<evidence type="ECO:0000313" key="3">
    <source>
        <dbReference type="EMBL" id="TCT06115.1"/>
    </source>
</evidence>
<feature type="chain" id="PRO_5020219323" evidence="2">
    <location>
        <begin position="28"/>
        <end position="322"/>
    </location>
</feature>
<dbReference type="PIRSF" id="PIRSF017082">
    <property type="entry name" value="YflP"/>
    <property type="match status" value="1"/>
</dbReference>
<keyword evidence="4" id="KW-1185">Reference proteome</keyword>
<dbReference type="SUPFAM" id="SSF53850">
    <property type="entry name" value="Periplasmic binding protein-like II"/>
    <property type="match status" value="1"/>
</dbReference>
<organism evidence="3 4">
    <name type="scientific">Aquabacter spiritensis</name>
    <dbReference type="NCBI Taxonomy" id="933073"/>
    <lineage>
        <taxon>Bacteria</taxon>
        <taxon>Pseudomonadati</taxon>
        <taxon>Pseudomonadota</taxon>
        <taxon>Alphaproteobacteria</taxon>
        <taxon>Hyphomicrobiales</taxon>
        <taxon>Xanthobacteraceae</taxon>
        <taxon>Aquabacter</taxon>
    </lineage>
</organism>
<reference evidence="3 4" key="1">
    <citation type="submission" date="2019-03" db="EMBL/GenBank/DDBJ databases">
        <title>Genomic Encyclopedia of Type Strains, Phase IV (KMG-IV): sequencing the most valuable type-strain genomes for metagenomic binning, comparative biology and taxonomic classification.</title>
        <authorList>
            <person name="Goeker M."/>
        </authorList>
    </citation>
    <scope>NUCLEOTIDE SEQUENCE [LARGE SCALE GENOMIC DNA]</scope>
    <source>
        <strain evidence="3 4">DSM 9035</strain>
    </source>
</reference>
<dbReference type="EMBL" id="SMAI01000003">
    <property type="protein sequence ID" value="TCT06115.1"/>
    <property type="molecule type" value="Genomic_DNA"/>
</dbReference>
<comment type="similarity">
    <text evidence="1">Belongs to the UPF0065 (bug) family.</text>
</comment>
<dbReference type="Proteomes" id="UP000294664">
    <property type="component" value="Unassembled WGS sequence"/>
</dbReference>
<dbReference type="PROSITE" id="PS51318">
    <property type="entry name" value="TAT"/>
    <property type="match status" value="1"/>
</dbReference>
<dbReference type="InterPro" id="IPR005064">
    <property type="entry name" value="BUG"/>
</dbReference>
<gene>
    <name evidence="3" type="ORF">EDC64_103219</name>
</gene>
<dbReference type="Pfam" id="PF03401">
    <property type="entry name" value="TctC"/>
    <property type="match status" value="1"/>
</dbReference>
<protein>
    <submittedName>
        <fullName evidence="3">Tripartite-type tricarboxylate transporter receptor subunit TctC</fullName>
    </submittedName>
</protein>
<accession>A0A4R3M4K8</accession>